<evidence type="ECO:0000256" key="1">
    <source>
        <dbReference type="SAM" id="MobiDB-lite"/>
    </source>
</evidence>
<reference evidence="2 3" key="1">
    <citation type="journal article" date="2018" name="Front. Microbiol.">
        <title>Genome-Wide Analysis of Corynespora cassiicola Leaf Fall Disease Putative Effectors.</title>
        <authorList>
            <person name="Lopez D."/>
            <person name="Ribeiro S."/>
            <person name="Label P."/>
            <person name="Fumanal B."/>
            <person name="Venisse J.S."/>
            <person name="Kohler A."/>
            <person name="de Oliveira R.R."/>
            <person name="Labutti K."/>
            <person name="Lipzen A."/>
            <person name="Lail K."/>
            <person name="Bauer D."/>
            <person name="Ohm R.A."/>
            <person name="Barry K.W."/>
            <person name="Spatafora J."/>
            <person name="Grigoriev I.V."/>
            <person name="Martin F.M."/>
            <person name="Pujade-Renaud V."/>
        </authorList>
    </citation>
    <scope>NUCLEOTIDE SEQUENCE [LARGE SCALE GENOMIC DNA]</scope>
    <source>
        <strain evidence="2 3">Philippines</strain>
    </source>
</reference>
<organism evidence="2 3">
    <name type="scientific">Corynespora cassiicola Philippines</name>
    <dbReference type="NCBI Taxonomy" id="1448308"/>
    <lineage>
        <taxon>Eukaryota</taxon>
        <taxon>Fungi</taxon>
        <taxon>Dikarya</taxon>
        <taxon>Ascomycota</taxon>
        <taxon>Pezizomycotina</taxon>
        <taxon>Dothideomycetes</taxon>
        <taxon>Pleosporomycetidae</taxon>
        <taxon>Pleosporales</taxon>
        <taxon>Corynesporascaceae</taxon>
        <taxon>Corynespora</taxon>
    </lineage>
</organism>
<sequence>MQPCTSHPPPAFPQQSRTQRPPPPHEKQYILGPTYTFAYSPPIHSRVPSSPLAHTVTSLAPPHYPSTNAIKAVRGAPLQPRAPAPSSAGVGAGGVTSLTEIAGVLEDVLIWLFRLIFLLERRMEMG</sequence>
<protein>
    <submittedName>
        <fullName evidence="2">Uncharacterized protein</fullName>
    </submittedName>
</protein>
<evidence type="ECO:0000313" key="2">
    <source>
        <dbReference type="EMBL" id="PSN73600.1"/>
    </source>
</evidence>
<feature type="region of interest" description="Disordered" evidence="1">
    <location>
        <begin position="1"/>
        <end position="27"/>
    </location>
</feature>
<feature type="compositionally biased region" description="Pro residues" evidence="1">
    <location>
        <begin position="1"/>
        <end position="12"/>
    </location>
</feature>
<gene>
    <name evidence="2" type="ORF">BS50DRAFT_191276</name>
</gene>
<dbReference type="AlphaFoldDB" id="A0A2T2P7D7"/>
<accession>A0A2T2P7D7</accession>
<feature type="region of interest" description="Disordered" evidence="1">
    <location>
        <begin position="73"/>
        <end position="93"/>
    </location>
</feature>
<dbReference type="EMBL" id="KZ678129">
    <property type="protein sequence ID" value="PSN73600.1"/>
    <property type="molecule type" value="Genomic_DNA"/>
</dbReference>
<keyword evidence="3" id="KW-1185">Reference proteome</keyword>
<evidence type="ECO:0000313" key="3">
    <source>
        <dbReference type="Proteomes" id="UP000240883"/>
    </source>
</evidence>
<dbReference type="Proteomes" id="UP000240883">
    <property type="component" value="Unassembled WGS sequence"/>
</dbReference>
<proteinExistence type="predicted"/>
<name>A0A2T2P7D7_CORCC</name>